<keyword evidence="3" id="KW-1185">Reference proteome</keyword>
<comment type="caution">
    <text evidence="2">The sequence shown here is derived from an EMBL/GenBank/DDBJ whole genome shotgun (WGS) entry which is preliminary data.</text>
</comment>
<sequence length="232" mass="25590">MPFDRYGVLSGTLYGHYRDDPDDQGRWFHVNLEVDAPEGRYDCAVDVDSHKSNVGVQWKVFTLDPVDLGPVVAFGPGYHDLAAAPESGALDYLRHPALVDRSGVLFQRRPPSWLQGLLDLFGSRPWHAGSNLDAAHAFEPILERGRRILVFGEPFDNDPEGDLGMHNIHQNQGDPHGSQWWPENGIWQDGATLTQRPDGRYDVFLSKFSSQAGHTDTAGHPVSETQGGAGAP</sequence>
<evidence type="ECO:0000313" key="2">
    <source>
        <dbReference type="EMBL" id="MBW5481047.1"/>
    </source>
</evidence>
<dbReference type="EMBL" id="WTFF01000012">
    <property type="protein sequence ID" value="MBW5481047.1"/>
    <property type="molecule type" value="Genomic_DNA"/>
</dbReference>
<proteinExistence type="predicted"/>
<organism evidence="2 3">
    <name type="scientific">Streptomyces bambusae</name>
    <dbReference type="NCBI Taxonomy" id="1550616"/>
    <lineage>
        <taxon>Bacteria</taxon>
        <taxon>Bacillati</taxon>
        <taxon>Actinomycetota</taxon>
        <taxon>Actinomycetes</taxon>
        <taxon>Kitasatosporales</taxon>
        <taxon>Streptomycetaceae</taxon>
        <taxon>Streptomyces</taxon>
    </lineage>
</organism>
<evidence type="ECO:0000313" key="3">
    <source>
        <dbReference type="Proteomes" id="UP000812013"/>
    </source>
</evidence>
<dbReference type="RefSeq" id="WP_219664927.1">
    <property type="nucleotide sequence ID" value="NZ_WTFF01000012.1"/>
</dbReference>
<name>A0ABS6YZY2_9ACTN</name>
<feature type="region of interest" description="Disordered" evidence="1">
    <location>
        <begin position="211"/>
        <end position="232"/>
    </location>
</feature>
<dbReference type="Pfam" id="PF10042">
    <property type="entry name" value="DUF2278"/>
    <property type="match status" value="1"/>
</dbReference>
<protein>
    <submittedName>
        <fullName evidence="2">DUF2278 family protein</fullName>
    </submittedName>
</protein>
<evidence type="ECO:0000256" key="1">
    <source>
        <dbReference type="SAM" id="MobiDB-lite"/>
    </source>
</evidence>
<gene>
    <name evidence="2" type="ORF">GPJ59_03880</name>
</gene>
<dbReference type="Proteomes" id="UP000812013">
    <property type="component" value="Unassembled WGS sequence"/>
</dbReference>
<accession>A0ABS6YZY2</accession>
<dbReference type="InterPro" id="IPR019268">
    <property type="entry name" value="DUF2278"/>
</dbReference>
<reference evidence="2 3" key="1">
    <citation type="submission" date="2019-12" db="EMBL/GenBank/DDBJ databases">
        <title>Genome sequence of Streptomyces bambusae.</title>
        <authorList>
            <person name="Bansal K."/>
            <person name="Choksket S."/>
            <person name="Korpole S."/>
            <person name="Patil P.B."/>
        </authorList>
    </citation>
    <scope>NUCLEOTIDE SEQUENCE [LARGE SCALE GENOMIC DNA]</scope>
    <source>
        <strain evidence="2 3">SK60</strain>
    </source>
</reference>